<dbReference type="Pfam" id="PF12257">
    <property type="entry name" value="IML1"/>
    <property type="match status" value="1"/>
</dbReference>
<dbReference type="GO" id="GO:0005096">
    <property type="term" value="F:GTPase activator activity"/>
    <property type="evidence" value="ECO:0007669"/>
    <property type="project" value="InterPro"/>
</dbReference>
<dbReference type="PANTHER" id="PTHR13179">
    <property type="entry name" value="DEP DOMAIN CONTAINING PROTEIN 5"/>
    <property type="match status" value="1"/>
</dbReference>
<gene>
    <name evidence="3" type="ORF">BSL78_21821</name>
</gene>
<dbReference type="PANTHER" id="PTHR13179:SF8">
    <property type="entry name" value="GATOR COMPLEX PROTEIN DEPDC5"/>
    <property type="match status" value="1"/>
</dbReference>
<comment type="caution">
    <text evidence="3">The sequence shown here is derived from an EMBL/GenBank/DDBJ whole genome shotgun (WGS) entry which is preliminary data.</text>
</comment>
<feature type="domain" description="Vacuolar membrane-associated protein Iml1 N-terminal" evidence="1">
    <location>
        <begin position="135"/>
        <end position="190"/>
    </location>
</feature>
<dbReference type="Pfam" id="PF23013">
    <property type="entry name" value="IML1_N"/>
    <property type="match status" value="1"/>
</dbReference>
<accession>A0A2G8K027</accession>
<keyword evidence="4" id="KW-1185">Reference proteome</keyword>
<feature type="domain" description="IML1 N-terminal double psi beta-barrel" evidence="2">
    <location>
        <begin position="40"/>
        <end position="123"/>
    </location>
</feature>
<dbReference type="Proteomes" id="UP000230750">
    <property type="component" value="Unassembled WGS sequence"/>
</dbReference>
<evidence type="ECO:0000259" key="1">
    <source>
        <dbReference type="Pfam" id="PF12257"/>
    </source>
</evidence>
<evidence type="ECO:0000259" key="2">
    <source>
        <dbReference type="Pfam" id="PF23013"/>
    </source>
</evidence>
<dbReference type="AlphaFoldDB" id="A0A2G8K027"/>
<dbReference type="GO" id="GO:0034198">
    <property type="term" value="P:cellular response to amino acid starvation"/>
    <property type="evidence" value="ECO:0007669"/>
    <property type="project" value="TreeGrafter"/>
</dbReference>
<reference evidence="3 4" key="1">
    <citation type="journal article" date="2017" name="PLoS Biol.">
        <title>The sea cucumber genome provides insights into morphological evolution and visceral regeneration.</title>
        <authorList>
            <person name="Zhang X."/>
            <person name="Sun L."/>
            <person name="Yuan J."/>
            <person name="Sun Y."/>
            <person name="Gao Y."/>
            <person name="Zhang L."/>
            <person name="Li S."/>
            <person name="Dai H."/>
            <person name="Hamel J.F."/>
            <person name="Liu C."/>
            <person name="Yu Y."/>
            <person name="Liu S."/>
            <person name="Lin W."/>
            <person name="Guo K."/>
            <person name="Jin S."/>
            <person name="Xu P."/>
            <person name="Storey K.B."/>
            <person name="Huan P."/>
            <person name="Zhang T."/>
            <person name="Zhou Y."/>
            <person name="Zhang J."/>
            <person name="Lin C."/>
            <person name="Li X."/>
            <person name="Xing L."/>
            <person name="Huo D."/>
            <person name="Sun M."/>
            <person name="Wang L."/>
            <person name="Mercier A."/>
            <person name="Li F."/>
            <person name="Yang H."/>
            <person name="Xiang J."/>
        </authorList>
    </citation>
    <scope>NUCLEOTIDE SEQUENCE [LARGE SCALE GENOMIC DNA]</scope>
    <source>
        <strain evidence="3">Shaxun</strain>
        <tissue evidence="3">Muscle</tissue>
    </source>
</reference>
<evidence type="ECO:0000313" key="3">
    <source>
        <dbReference type="EMBL" id="PIK41343.1"/>
    </source>
</evidence>
<evidence type="ECO:0000313" key="4">
    <source>
        <dbReference type="Proteomes" id="UP000230750"/>
    </source>
</evidence>
<organism evidence="3 4">
    <name type="scientific">Stichopus japonicus</name>
    <name type="common">Sea cucumber</name>
    <dbReference type="NCBI Taxonomy" id="307972"/>
    <lineage>
        <taxon>Eukaryota</taxon>
        <taxon>Metazoa</taxon>
        <taxon>Echinodermata</taxon>
        <taxon>Eleutherozoa</taxon>
        <taxon>Echinozoa</taxon>
        <taxon>Holothuroidea</taxon>
        <taxon>Aspidochirotacea</taxon>
        <taxon>Aspidochirotida</taxon>
        <taxon>Stichopodidae</taxon>
        <taxon>Apostichopus</taxon>
    </lineage>
</organism>
<dbReference type="GO" id="GO:1904262">
    <property type="term" value="P:negative regulation of TORC1 signaling"/>
    <property type="evidence" value="ECO:0007669"/>
    <property type="project" value="TreeGrafter"/>
</dbReference>
<dbReference type="GO" id="GO:1990130">
    <property type="term" value="C:GATOR1 complex"/>
    <property type="evidence" value="ECO:0007669"/>
    <property type="project" value="TreeGrafter"/>
</dbReference>
<dbReference type="GO" id="GO:0010508">
    <property type="term" value="P:positive regulation of autophagy"/>
    <property type="evidence" value="ECO:0007669"/>
    <property type="project" value="TreeGrafter"/>
</dbReference>
<dbReference type="InterPro" id="IPR048255">
    <property type="entry name" value="IML1_N"/>
</dbReference>
<name>A0A2G8K027_STIJA</name>
<dbReference type="GO" id="GO:0005765">
    <property type="term" value="C:lysosomal membrane"/>
    <property type="evidence" value="ECO:0007669"/>
    <property type="project" value="TreeGrafter"/>
</dbReference>
<sequence>MSQRTSEGISTVFNIQLSSTELMLTWGSQIHFQDALKCKMKNFKLLIHSNGFSEDDVVIDQKEFPDIAIGDILEIYHPDANDSHLLVQVKSFKTSLQQRDVISIEQGIAGLFKLRAYKPVCVEKVDPGEVALDLVEVVFKEQYISRSDMWNLRAKLMNSSLHFHQNLKFLGIRAQVLDLWSGGNKVTCGCRQQ</sequence>
<dbReference type="STRING" id="307972.A0A2G8K027"/>
<proteinExistence type="predicted"/>
<dbReference type="InterPro" id="IPR055213">
    <property type="entry name" value="IML1_double_psi_beta_barrel"/>
</dbReference>
<dbReference type="InterPro" id="IPR027244">
    <property type="entry name" value="IML1"/>
</dbReference>
<dbReference type="EMBL" id="MRZV01001028">
    <property type="protein sequence ID" value="PIK41343.1"/>
    <property type="molecule type" value="Genomic_DNA"/>
</dbReference>
<protein>
    <submittedName>
        <fullName evidence="3">Putative DEP domain-containing protein 5</fullName>
    </submittedName>
</protein>
<dbReference type="OrthoDB" id="39497at2759"/>